<reference evidence="1" key="2">
    <citation type="submission" date="2020-02" db="EMBL/GenBank/DDBJ databases">
        <authorList>
            <person name="Matsumoto Y."/>
            <person name="Motooka D."/>
            <person name="Nakamura S."/>
        </authorList>
    </citation>
    <scope>NUCLEOTIDE SEQUENCE</scope>
    <source>
        <strain evidence="1">JCM 13671</strain>
    </source>
</reference>
<name>A0A7I7Y436_9MYCO</name>
<evidence type="ECO:0000313" key="2">
    <source>
        <dbReference type="Proteomes" id="UP000466931"/>
    </source>
</evidence>
<dbReference type="AlphaFoldDB" id="A0A7I7Y436"/>
<dbReference type="Proteomes" id="UP000466931">
    <property type="component" value="Chromosome"/>
</dbReference>
<dbReference type="EMBL" id="AP022612">
    <property type="protein sequence ID" value="BBZ36418.1"/>
    <property type="molecule type" value="Genomic_DNA"/>
</dbReference>
<keyword evidence="2" id="KW-1185">Reference proteome</keyword>
<accession>A0A7I7Y436</accession>
<protein>
    <submittedName>
        <fullName evidence="1">Uncharacterized protein</fullName>
    </submittedName>
</protein>
<reference evidence="1" key="1">
    <citation type="journal article" date="2019" name="Emerg. Microbes Infect.">
        <title>Comprehensive subspecies identification of 175 nontuberculous mycobacteria species based on 7547 genomic profiles.</title>
        <authorList>
            <person name="Matsumoto Y."/>
            <person name="Kinjo T."/>
            <person name="Motooka D."/>
            <person name="Nabeya D."/>
            <person name="Jung N."/>
            <person name="Uechi K."/>
            <person name="Horii T."/>
            <person name="Iida T."/>
            <person name="Fujita J."/>
            <person name="Nakamura S."/>
        </authorList>
    </citation>
    <scope>NUCLEOTIDE SEQUENCE [LARGE SCALE GENOMIC DNA]</scope>
    <source>
        <strain evidence="1">JCM 13671</strain>
    </source>
</reference>
<gene>
    <name evidence="1" type="ORF">MCNF_50230</name>
</gene>
<sequence length="53" mass="5616">MKAADSTIPVIGGSVLNTGTGMVTVRWVAMDARPDLRTATTISLTIVRLMVNL</sequence>
<evidence type="ECO:0000313" key="1">
    <source>
        <dbReference type="EMBL" id="BBZ36418.1"/>
    </source>
</evidence>
<proteinExistence type="predicted"/>
<organism evidence="1 2">
    <name type="scientific">Mycolicibacterium confluentis</name>
    <dbReference type="NCBI Taxonomy" id="28047"/>
    <lineage>
        <taxon>Bacteria</taxon>
        <taxon>Bacillati</taxon>
        <taxon>Actinomycetota</taxon>
        <taxon>Actinomycetes</taxon>
        <taxon>Mycobacteriales</taxon>
        <taxon>Mycobacteriaceae</taxon>
        <taxon>Mycolicibacterium</taxon>
    </lineage>
</organism>
<dbReference type="RefSeq" id="WP_163645514.1">
    <property type="nucleotide sequence ID" value="NZ_AP022612.1"/>
</dbReference>